<dbReference type="GeneID" id="77333469"/>
<protein>
    <recommendedName>
        <fullName evidence="1">GmrSD restriction endonucleases N-terminal domain-containing protein</fullName>
    </recommendedName>
</protein>
<reference evidence="2 3" key="2">
    <citation type="submission" date="2008-08" db="EMBL/GenBank/DDBJ databases">
        <authorList>
            <person name="Fulton L."/>
            <person name="Clifton S."/>
            <person name="Fulton B."/>
            <person name="Xu J."/>
            <person name="Minx P."/>
            <person name="Pepin K.H."/>
            <person name="Johnson M."/>
            <person name="Bhonagiri V."/>
            <person name="Nash W.E."/>
            <person name="Mardis E.R."/>
            <person name="Wilson R.K."/>
        </authorList>
    </citation>
    <scope>NUCLEOTIDE SEQUENCE [LARGE SCALE GENOMIC DNA]</scope>
    <source>
        <strain evidence="2 3">ATCC 29176</strain>
    </source>
</reference>
<dbReference type="InterPro" id="IPR004919">
    <property type="entry name" value="GmrSD_N"/>
</dbReference>
<dbReference type="Proteomes" id="UP000003254">
    <property type="component" value="Unassembled WGS sequence"/>
</dbReference>
<organism evidence="2 3">
    <name type="scientific">[Ruminococcus] lactaris ATCC 29176</name>
    <dbReference type="NCBI Taxonomy" id="471875"/>
    <lineage>
        <taxon>Bacteria</taxon>
        <taxon>Bacillati</taxon>
        <taxon>Bacillota</taxon>
        <taxon>Clostridia</taxon>
        <taxon>Lachnospirales</taxon>
        <taxon>Lachnospiraceae</taxon>
        <taxon>Mediterraneibacter</taxon>
    </lineage>
</organism>
<gene>
    <name evidence="2" type="ORF">RUMLAC_02333</name>
</gene>
<name>B5CS75_9FIRM</name>
<dbReference type="RefSeq" id="WP_005609349.1">
    <property type="nucleotide sequence ID" value="NZ_CP102292.1"/>
</dbReference>
<feature type="domain" description="GmrSD restriction endonucleases N-terminal" evidence="1">
    <location>
        <begin position="11"/>
        <end position="236"/>
    </location>
</feature>
<evidence type="ECO:0000313" key="2">
    <source>
        <dbReference type="EMBL" id="EDY31901.1"/>
    </source>
</evidence>
<evidence type="ECO:0000313" key="3">
    <source>
        <dbReference type="Proteomes" id="UP000003254"/>
    </source>
</evidence>
<reference evidence="2 3" key="1">
    <citation type="submission" date="2008-08" db="EMBL/GenBank/DDBJ databases">
        <title>Draft genome sequence of Ruminococcus lactaris ATCC 29176.</title>
        <authorList>
            <person name="Sudarsanam P."/>
            <person name="Ley R."/>
            <person name="Guruge J."/>
            <person name="Turnbaugh P.J."/>
            <person name="Mahowald M."/>
            <person name="Liep D."/>
            <person name="Gordon J."/>
        </authorList>
    </citation>
    <scope>NUCLEOTIDE SEQUENCE [LARGE SCALE GENOMIC DNA]</scope>
    <source>
        <strain evidence="2 3">ATCC 29176</strain>
    </source>
</reference>
<evidence type="ECO:0000259" key="1">
    <source>
        <dbReference type="Pfam" id="PF03235"/>
    </source>
</evidence>
<dbReference type="Pfam" id="PF03235">
    <property type="entry name" value="GmrSD_N"/>
    <property type="match status" value="1"/>
</dbReference>
<sequence length="793" mass="92570">MDGNERITFWELLDEKKIEIPVIQRDYAQGRDKDNVNDIRKNFLNSIKDALKNEEPLDLNFVYGSTKGNTFIPIDGQQRLTTLYLIHVYLMLVLGKKFEKGSNKRIKKFTYETRTTSRDFCKGLTNETIVIRDDKKITDVESISEEIKNNNWFSSSWLNDPTIKAMLNMLDSIHEIFKGEDYEDFFEKLTDDDEDSYIIYFYFLDLGEYNLGDSIYIKLNARGKDLTNYENFKAKLSKYITDEIGTPKDDYIAKLDGEWSEVFWEFVKDNSTKLYDEKIMNFFTNFMINEYAAYMTASGRDPVRAEIREVIGYSHLDFINRFQGYNDKWDGHKIADSFVKIFELFDLMTSGKNQVIFAQGNKYFDEQALFKWIIENNDTEKADNKSGISYSTRIQADAYLGFIIQNNSLISTPDVFKEKLIDWMRVVMTLSRETNYNGGDDYVRAISKGVRKMLPESGDILTYLDKLTDRSGHGFDGDCFDEECLKAKLILRSPEWEKLVIAAEDNKYFNGQIGFLFEISGIDKQFKNACVDKWDAATDQEYRSLFEKYFNIFSSIFGEFTIAGKNDKYVGINRNIANVLRRALLCKGDYTLFHSSNSSFLIDNDRDISWKRLLRIQSNEKNGTYQNRRKMFFSLIKDPLFDQNDIADSLQKICDRDVAGITDWRKYFITVPEIMDSLHKYTDGRASERYVRFEGKYIFLMGSTRLYGWNEEYYSYALYCLLKKLPNASVKYNQAKGWEDVDCHIELTSSTNAGKWKIKYLRAKDKFSVIDASGVQSLYSTVEDAKYALEKLL</sequence>
<accession>B5CS75</accession>
<comment type="caution">
    <text evidence="2">The sequence shown here is derived from an EMBL/GenBank/DDBJ whole genome shotgun (WGS) entry which is preliminary data.</text>
</comment>
<dbReference type="eggNOG" id="COG1479">
    <property type="taxonomic scope" value="Bacteria"/>
</dbReference>
<keyword evidence="3" id="KW-1185">Reference proteome</keyword>
<dbReference type="HOGENOM" id="CLU_019971_0_0_9"/>
<dbReference type="AlphaFoldDB" id="B5CS75"/>
<proteinExistence type="predicted"/>
<dbReference type="EMBL" id="ABOU02000049">
    <property type="protein sequence ID" value="EDY31901.1"/>
    <property type="molecule type" value="Genomic_DNA"/>
</dbReference>